<dbReference type="AlphaFoldDB" id="A0A7G9Z0Z8"/>
<gene>
    <name evidence="1" type="ORF">NNHBGCAA_00032</name>
</gene>
<protein>
    <submittedName>
        <fullName evidence="1">Uncharacterized protein</fullName>
    </submittedName>
</protein>
<proteinExistence type="predicted"/>
<name>A0A7G9Z0Z8_9EURY</name>
<accession>A0A7G9Z0Z8</accession>
<sequence>MVFIGGVKELMKKMKKERGKGEAREKSKKLPAVVLTAMLVSLVMTACISVAAAGVTSFTITPDTGWAGAVDAYSVVVTTTGFISLAITIPAGFGAVAPTTGGEEIARVDLWDSSGYYGYAIFTANNANPSTKVDVDTNIGGDIVTTTQNIDYSPGGITSIMSPFGGPSEVTLTLPTPSVNGSLVITLPASIVLTNFTIDINKFVQNPAVAANYVFTAEGVPEKVPITEITAEEYQQKITEPVDVSKIRYKFKPVDDEWAAKWTTLLLYWQKNTKYSIEIYIDETGYVTGVNFEWWGFPRTTIPYELAEQSLKKLPPGYNLDP</sequence>
<reference evidence="1" key="1">
    <citation type="submission" date="2020-06" db="EMBL/GenBank/DDBJ databases">
        <title>Unique genomic features of the anaerobic methanotrophic archaea.</title>
        <authorList>
            <person name="Chadwick G.L."/>
            <person name="Skennerton C.T."/>
            <person name="Laso-Perez R."/>
            <person name="Leu A.O."/>
            <person name="Speth D.R."/>
            <person name="Yu H."/>
            <person name="Morgan-Lang C."/>
            <person name="Hatzenpichler R."/>
            <person name="Goudeau D."/>
            <person name="Malmstrom R."/>
            <person name="Brazelton W.J."/>
            <person name="Woyke T."/>
            <person name="Hallam S.J."/>
            <person name="Tyson G.W."/>
            <person name="Wegener G."/>
            <person name="Boetius A."/>
            <person name="Orphan V."/>
        </authorList>
    </citation>
    <scope>NUCLEOTIDE SEQUENCE</scope>
</reference>
<evidence type="ECO:0000313" key="1">
    <source>
        <dbReference type="EMBL" id="QNO53932.1"/>
    </source>
</evidence>
<organism evidence="1">
    <name type="scientific">Candidatus Methanophagaceae archaeon ANME-1 ERB6</name>
    <dbReference type="NCBI Taxonomy" id="2759912"/>
    <lineage>
        <taxon>Archaea</taxon>
        <taxon>Methanobacteriati</taxon>
        <taxon>Methanobacteriota</taxon>
        <taxon>Stenosarchaea group</taxon>
        <taxon>Methanomicrobia</taxon>
        <taxon>Candidatus Methanophagales</taxon>
        <taxon>Candidatus Methanophagaceae</taxon>
    </lineage>
</organism>
<dbReference type="EMBL" id="MT631555">
    <property type="protein sequence ID" value="QNO53932.1"/>
    <property type="molecule type" value="Genomic_DNA"/>
</dbReference>